<dbReference type="InterPro" id="IPR008386">
    <property type="entry name" value="ATP_synth_F0_esu_mt"/>
</dbReference>
<comment type="similarity">
    <text evidence="2 15">Belongs to the ATPase e subunit family.</text>
</comment>
<dbReference type="OrthoDB" id="2125027at2759"/>
<dbReference type="PANTHER" id="PTHR12427">
    <property type="entry name" value="ATP SYNTHASE E CHAIN, MITOCHONDRIAL"/>
    <property type="match status" value="1"/>
</dbReference>
<dbReference type="STRING" id="1209926.A0A1G4ANL6"/>
<comment type="function">
    <text evidence="12 15">Subunit e, of the mitochondrial membrane ATP synthase complex (F(1)F(0) ATP synthase or Complex V) that produces ATP from ADP in the presence of a proton gradient across the membrane which is generated by electron transport complexes of the respiratory chain. ATP synthase complex consist of a soluble F(1) head domain - the catalytic core - and a membrane F(1) domain - the membrane proton channel. These two domains are linked by a central stalk rotating inside the F(1) region and a stationary peripheral stalk. During catalysis, ATP synthesis in the catalytic domain of F(1) is coupled via a rotary mechanism of the central stalk subunits to proton translocation. In vivo, can only synthesize ATP although its ATP hydrolase activity can be activated artificially in vitro. Part of the complex F(0) domain.</text>
</comment>
<evidence type="ECO:0000256" key="3">
    <source>
        <dbReference type="ARBA" id="ARBA00022448"/>
    </source>
</evidence>
<evidence type="ECO:0000256" key="15">
    <source>
        <dbReference type="RuleBase" id="RU367005"/>
    </source>
</evidence>
<keyword evidence="8 15" id="KW-0406">Ion transport</keyword>
<evidence type="ECO:0000313" key="16">
    <source>
        <dbReference type="EMBL" id="OHE90685.1"/>
    </source>
</evidence>
<dbReference type="EMBL" id="MJBS01000230">
    <property type="protein sequence ID" value="OHE90685.1"/>
    <property type="molecule type" value="Genomic_DNA"/>
</dbReference>
<evidence type="ECO:0000256" key="1">
    <source>
        <dbReference type="ARBA" id="ARBA00004273"/>
    </source>
</evidence>
<keyword evidence="7" id="KW-0007">Acetylation</keyword>
<evidence type="ECO:0000256" key="5">
    <source>
        <dbReference type="ARBA" id="ARBA00022781"/>
    </source>
</evidence>
<evidence type="ECO:0000256" key="11">
    <source>
        <dbReference type="ARBA" id="ARBA00023310"/>
    </source>
</evidence>
<evidence type="ECO:0000256" key="4">
    <source>
        <dbReference type="ARBA" id="ARBA00022547"/>
    </source>
</evidence>
<dbReference type="PANTHER" id="PTHR12427:SF1">
    <property type="entry name" value="ATP SYNTHASE SUBUNIT E, MITOCHONDRIAL"/>
    <property type="match status" value="1"/>
</dbReference>
<keyword evidence="3 15" id="KW-0813">Transport</keyword>
<comment type="subunit">
    <text evidence="13">Component of the ATP synthase complex composed at least of ATP5F1A/subunit alpha, ATP5F1B/subunit beta, ATP5MC1/subunit c (homooctomer), MT-ATP6/subunit a, MT-ATP8/subunit 8, ATP5ME/subunit e, ATP5MF/subunit f, ATP5MG/subunit g, ATP5MK/subunit k, ATP5MJ/subunit j, ATP5F1C/subunit gamma, ATP5F1D/subunit delta, ATP5F1E/subunit epsilon, ATP5PF/subunit F6, ATP5PB/subunit b, ATP5PD/subunit d, ATP5PO/subunit OSCP. ATP synthase complex consists of a soluble F(1) head domain (subunits alpha(3) and beta(3)) - the catalytic core - and a membrane F(0) domain - the membrane proton channel (subunits c, a, 8, e, f, g, k and j). These two domains are linked by a central stalk (subunits gamma, delta, and epsilon) rotating inside the F1 region and a stationary peripheral stalk (subunits F6, b, d, and OSCP).</text>
</comment>
<sequence length="193" mass="20786">MATDAGLARGGPLVLVLGWRSPSELQTPGSDQTANLENLRVFPSIFSTWKTSHPASPNVIPSTELRKGQLAAIVNPRTVLSIVRSLPNAVAQSRQLPPMSTSSGVNVLRYTALGLGVFYGFTHQRSITASQKAAAAAKEYERKEKLIDQAKAEFAKKNQPVKAVAADAGANVDPMDPKFDLEAYFNNLVKQNP</sequence>
<evidence type="ECO:0000313" key="17">
    <source>
        <dbReference type="Proteomes" id="UP000176998"/>
    </source>
</evidence>
<dbReference type="GO" id="GO:0005743">
    <property type="term" value="C:mitochondrial inner membrane"/>
    <property type="evidence" value="ECO:0007669"/>
    <property type="project" value="UniProtKB-SubCell"/>
</dbReference>
<dbReference type="GO" id="GO:0015078">
    <property type="term" value="F:proton transmembrane transporter activity"/>
    <property type="evidence" value="ECO:0007669"/>
    <property type="project" value="InterPro"/>
</dbReference>
<dbReference type="RefSeq" id="XP_022467861.1">
    <property type="nucleotide sequence ID" value="XM_022625627.1"/>
</dbReference>
<gene>
    <name evidence="16" type="ORF">CORC01_14014</name>
</gene>
<evidence type="ECO:0000256" key="14">
    <source>
        <dbReference type="ARBA" id="ARBA00074682"/>
    </source>
</evidence>
<evidence type="ECO:0000256" key="8">
    <source>
        <dbReference type="ARBA" id="ARBA00023065"/>
    </source>
</evidence>
<evidence type="ECO:0000256" key="7">
    <source>
        <dbReference type="ARBA" id="ARBA00022990"/>
    </source>
</evidence>
<keyword evidence="17" id="KW-1185">Reference proteome</keyword>
<keyword evidence="4 15" id="KW-0138">CF(0)</keyword>
<keyword evidence="5 15" id="KW-0375">Hydrogen ion transport</keyword>
<evidence type="ECO:0000256" key="9">
    <source>
        <dbReference type="ARBA" id="ARBA00023128"/>
    </source>
</evidence>
<dbReference type="Pfam" id="PF05680">
    <property type="entry name" value="ATP-synt_E"/>
    <property type="match status" value="1"/>
</dbReference>
<dbReference type="GeneID" id="34567137"/>
<keyword evidence="6 15" id="KW-0999">Mitochondrion inner membrane</keyword>
<reference evidence="16 17" key="1">
    <citation type="submission" date="2016-09" db="EMBL/GenBank/DDBJ databases">
        <authorList>
            <person name="Capua I."/>
            <person name="De Benedictis P."/>
            <person name="Joannis T."/>
            <person name="Lombin L.H."/>
            <person name="Cattoli G."/>
        </authorList>
    </citation>
    <scope>NUCLEOTIDE SEQUENCE [LARGE SCALE GENOMIC DNA]</scope>
    <source>
        <strain evidence="16 17">IMI 309357</strain>
    </source>
</reference>
<dbReference type="AlphaFoldDB" id="A0A1G4ANL6"/>
<evidence type="ECO:0000256" key="10">
    <source>
        <dbReference type="ARBA" id="ARBA00023136"/>
    </source>
</evidence>
<keyword evidence="9 15" id="KW-0496">Mitochondrion</keyword>
<organism evidence="16 17">
    <name type="scientific">Colletotrichum orchidophilum</name>
    <dbReference type="NCBI Taxonomy" id="1209926"/>
    <lineage>
        <taxon>Eukaryota</taxon>
        <taxon>Fungi</taxon>
        <taxon>Dikarya</taxon>
        <taxon>Ascomycota</taxon>
        <taxon>Pezizomycotina</taxon>
        <taxon>Sordariomycetes</taxon>
        <taxon>Hypocreomycetidae</taxon>
        <taxon>Glomerellales</taxon>
        <taxon>Glomerellaceae</taxon>
        <taxon>Colletotrichum</taxon>
    </lineage>
</organism>
<keyword evidence="10" id="KW-0472">Membrane</keyword>
<protein>
    <recommendedName>
        <fullName evidence="14 15">ATP synthase F(0) complex subunit e, mitochondrial</fullName>
    </recommendedName>
</protein>
<keyword evidence="11 15" id="KW-0066">ATP synthesis</keyword>
<dbReference type="GO" id="GO:0015986">
    <property type="term" value="P:proton motive force-driven ATP synthesis"/>
    <property type="evidence" value="ECO:0007669"/>
    <property type="project" value="InterPro"/>
</dbReference>
<comment type="subcellular location">
    <subcellularLocation>
        <location evidence="1 15">Mitochondrion inner membrane</location>
    </subcellularLocation>
</comment>
<comment type="subunit">
    <text evidence="15">F-type ATPases have 2 components, CF(1) - the catalytic core - and CF(0) - the membrane proton channel. CF(1) and CF(0) have multiple subunits.</text>
</comment>
<name>A0A1G4ANL6_9PEZI</name>
<comment type="caution">
    <text evidence="16">The sequence shown here is derived from an EMBL/GenBank/DDBJ whole genome shotgun (WGS) entry which is preliminary data.</text>
</comment>
<dbReference type="Proteomes" id="UP000176998">
    <property type="component" value="Unassembled WGS sequence"/>
</dbReference>
<evidence type="ECO:0000256" key="2">
    <source>
        <dbReference type="ARBA" id="ARBA00007333"/>
    </source>
</evidence>
<dbReference type="GO" id="GO:0045259">
    <property type="term" value="C:proton-transporting ATP synthase complex"/>
    <property type="evidence" value="ECO:0007669"/>
    <property type="project" value="UniProtKB-UniRule"/>
</dbReference>
<evidence type="ECO:0000256" key="13">
    <source>
        <dbReference type="ARBA" id="ARBA00064647"/>
    </source>
</evidence>
<evidence type="ECO:0000256" key="6">
    <source>
        <dbReference type="ARBA" id="ARBA00022792"/>
    </source>
</evidence>
<accession>A0A1G4ANL6</accession>
<proteinExistence type="inferred from homology"/>
<evidence type="ECO:0000256" key="12">
    <source>
        <dbReference type="ARBA" id="ARBA00057306"/>
    </source>
</evidence>